<keyword evidence="4" id="KW-1185">Reference proteome</keyword>
<evidence type="ECO:0000313" key="4">
    <source>
        <dbReference type="Proteomes" id="UP001165065"/>
    </source>
</evidence>
<comment type="caution">
    <text evidence="3">The sequence shown here is derived from an EMBL/GenBank/DDBJ whole genome shotgun (WGS) entry which is preliminary data.</text>
</comment>
<protein>
    <recommendedName>
        <fullName evidence="5">Phosphoglycerate mutase</fullName>
    </recommendedName>
</protein>
<evidence type="ECO:0000256" key="1">
    <source>
        <dbReference type="ARBA" id="ARBA00022801"/>
    </source>
</evidence>
<dbReference type="Gene3D" id="3.40.50.1240">
    <property type="entry name" value="Phosphoglycerate mutase-like"/>
    <property type="match status" value="1"/>
</dbReference>
<dbReference type="AlphaFoldDB" id="A0A9W7L9Z7"/>
<dbReference type="SMART" id="SM00855">
    <property type="entry name" value="PGAM"/>
    <property type="match status" value="1"/>
</dbReference>
<dbReference type="Proteomes" id="UP001165065">
    <property type="component" value="Unassembled WGS sequence"/>
</dbReference>
<proteinExistence type="predicted"/>
<dbReference type="OrthoDB" id="354304at2759"/>
<dbReference type="InterPro" id="IPR051695">
    <property type="entry name" value="Phosphoglycerate_Mutase"/>
</dbReference>
<evidence type="ECO:0000256" key="2">
    <source>
        <dbReference type="SAM" id="MobiDB-lite"/>
    </source>
</evidence>
<dbReference type="GO" id="GO:0005829">
    <property type="term" value="C:cytosol"/>
    <property type="evidence" value="ECO:0007669"/>
    <property type="project" value="TreeGrafter"/>
</dbReference>
<feature type="region of interest" description="Disordered" evidence="2">
    <location>
        <begin position="249"/>
        <end position="269"/>
    </location>
</feature>
<dbReference type="InterPro" id="IPR013078">
    <property type="entry name" value="His_Pase_superF_clade-1"/>
</dbReference>
<dbReference type="CDD" id="cd07067">
    <property type="entry name" value="HP_PGM_like"/>
    <property type="match status" value="1"/>
</dbReference>
<accession>A0A9W7L9Z7</accession>
<keyword evidence="1" id="KW-0378">Hydrolase</keyword>
<dbReference type="PROSITE" id="PS00175">
    <property type="entry name" value="PG_MUTASE"/>
    <property type="match status" value="1"/>
</dbReference>
<dbReference type="GO" id="GO:0004331">
    <property type="term" value="F:fructose-2,6-bisphosphate 2-phosphatase activity"/>
    <property type="evidence" value="ECO:0007669"/>
    <property type="project" value="TreeGrafter"/>
</dbReference>
<dbReference type="InterPro" id="IPR029033">
    <property type="entry name" value="His_PPase_superfam"/>
</dbReference>
<evidence type="ECO:0000313" key="3">
    <source>
        <dbReference type="EMBL" id="GMI40963.1"/>
    </source>
</evidence>
<name>A0A9W7L9Z7_9STRA</name>
<organism evidence="3 4">
    <name type="scientific">Triparma columacea</name>
    <dbReference type="NCBI Taxonomy" id="722753"/>
    <lineage>
        <taxon>Eukaryota</taxon>
        <taxon>Sar</taxon>
        <taxon>Stramenopiles</taxon>
        <taxon>Ochrophyta</taxon>
        <taxon>Bolidophyceae</taxon>
        <taxon>Parmales</taxon>
        <taxon>Triparmaceae</taxon>
        <taxon>Triparma</taxon>
    </lineage>
</organism>
<dbReference type="PANTHER" id="PTHR46517:SF1">
    <property type="entry name" value="FRUCTOSE-2,6-BISPHOSPHATASE TIGAR"/>
    <property type="match status" value="1"/>
</dbReference>
<dbReference type="InterPro" id="IPR001345">
    <property type="entry name" value="PG/BPGM_mutase_AS"/>
</dbReference>
<dbReference type="Pfam" id="PF00300">
    <property type="entry name" value="His_Phos_1"/>
    <property type="match status" value="1"/>
</dbReference>
<reference evidence="4" key="1">
    <citation type="journal article" date="2023" name="Commun. Biol.">
        <title>Genome analysis of Parmales, the sister group of diatoms, reveals the evolutionary specialization of diatoms from phago-mixotrophs to photoautotrophs.</title>
        <authorList>
            <person name="Ban H."/>
            <person name="Sato S."/>
            <person name="Yoshikawa S."/>
            <person name="Yamada K."/>
            <person name="Nakamura Y."/>
            <person name="Ichinomiya M."/>
            <person name="Sato N."/>
            <person name="Blanc-Mathieu R."/>
            <person name="Endo H."/>
            <person name="Kuwata A."/>
            <person name="Ogata H."/>
        </authorList>
    </citation>
    <scope>NUCLEOTIDE SEQUENCE [LARGE SCALE GENOMIC DNA]</scope>
</reference>
<gene>
    <name evidence="3" type="ORF">TrCOL_g10158</name>
</gene>
<dbReference type="GO" id="GO:0045820">
    <property type="term" value="P:negative regulation of glycolytic process"/>
    <property type="evidence" value="ECO:0007669"/>
    <property type="project" value="TreeGrafter"/>
</dbReference>
<dbReference type="EMBL" id="BRYA01000140">
    <property type="protein sequence ID" value="GMI40963.1"/>
    <property type="molecule type" value="Genomic_DNA"/>
</dbReference>
<feature type="region of interest" description="Disordered" evidence="2">
    <location>
        <begin position="172"/>
        <end position="202"/>
    </location>
</feature>
<feature type="compositionally biased region" description="Low complexity" evidence="2">
    <location>
        <begin position="249"/>
        <end position="258"/>
    </location>
</feature>
<dbReference type="SUPFAM" id="SSF53254">
    <property type="entry name" value="Phosphoglycerate mutase-like"/>
    <property type="match status" value="1"/>
</dbReference>
<evidence type="ECO:0008006" key="5">
    <source>
        <dbReference type="Google" id="ProtNLM"/>
    </source>
</evidence>
<dbReference type="GO" id="GO:0043456">
    <property type="term" value="P:regulation of pentose-phosphate shunt"/>
    <property type="evidence" value="ECO:0007669"/>
    <property type="project" value="TreeGrafter"/>
</dbReference>
<sequence>MTPYRRLFTLYILRHGETGFNQLGIVQGAGVDAPLNNVGFLQAIGVGHVFRGLPRPPLWLVYCSTMKRTRESLYGFLLGYEMEEFGLGPDSEAPARDPPASCTFSTSPPVYTDFLREKAQGSREGKRNDLTLEDAERIDAEAGIDVSSKFRESDEDVKARILSFLSNLIEGQDGVGGEEGGKEGESGEVPTDDAKPDGLPPNILVVTHGGVIRVLLRDIFKVGGGPGEERIRVWNSSISKLDVWVSSSSPSASASSPSTPSPPSSPLRTAGPLQLSYFATLVGEIGDTSFIPPDLITKRSDW</sequence>
<dbReference type="PANTHER" id="PTHR46517">
    <property type="entry name" value="FRUCTOSE-2,6-BISPHOSPHATASE TIGAR"/>
    <property type="match status" value="1"/>
</dbReference>